<evidence type="ECO:0000256" key="6">
    <source>
        <dbReference type="ARBA" id="ARBA00037985"/>
    </source>
</evidence>
<protein>
    <recommendedName>
        <fullName evidence="7">Large ribosomal subunit protein mL37</fullName>
    </recommendedName>
    <alternativeName>
        <fullName evidence="8">39S ribosomal protein L37, mitochondrial</fullName>
    </alternativeName>
</protein>
<dbReference type="InterPro" id="IPR010793">
    <property type="entry name" value="Ribosomal_mL37/mL65"/>
</dbReference>
<name>A0A5N5KZV6_PANHP</name>
<evidence type="ECO:0000256" key="1">
    <source>
        <dbReference type="ARBA" id="ARBA00004173"/>
    </source>
</evidence>
<evidence type="ECO:0000256" key="8">
    <source>
        <dbReference type="ARBA" id="ARBA00041617"/>
    </source>
</evidence>
<dbReference type="GO" id="GO:0005739">
    <property type="term" value="C:mitochondrion"/>
    <property type="evidence" value="ECO:0007669"/>
    <property type="project" value="UniProtKB-SubCell"/>
</dbReference>
<keyword evidence="9" id="KW-0812">Transmembrane</keyword>
<evidence type="ECO:0000256" key="2">
    <source>
        <dbReference type="ARBA" id="ARBA00022946"/>
    </source>
</evidence>
<comment type="caution">
    <text evidence="10">The sequence shown here is derived from an EMBL/GenBank/DDBJ whole genome shotgun (WGS) entry which is preliminary data.</text>
</comment>
<keyword evidence="4" id="KW-0496">Mitochondrion</keyword>
<keyword evidence="3" id="KW-0689">Ribosomal protein</keyword>
<comment type="similarity">
    <text evidence="6">Belongs to the mitochondrion-specific ribosomal protein mL37 family.</text>
</comment>
<feature type="transmembrane region" description="Helical" evidence="9">
    <location>
        <begin position="61"/>
        <end position="82"/>
    </location>
</feature>
<reference evidence="10 11" key="1">
    <citation type="submission" date="2019-06" db="EMBL/GenBank/DDBJ databases">
        <title>A chromosome-scale genome assembly of the striped catfish, Pangasianodon hypophthalmus.</title>
        <authorList>
            <person name="Wen M."/>
            <person name="Zahm M."/>
            <person name="Roques C."/>
            <person name="Cabau C."/>
            <person name="Klopp C."/>
            <person name="Donnadieu C."/>
            <person name="Jouanno E."/>
            <person name="Avarre J.-C."/>
            <person name="Campet M."/>
            <person name="Ha T.T.T."/>
            <person name="Dugue R."/>
            <person name="Lampietro C."/>
            <person name="Louis A."/>
            <person name="Herpin A."/>
            <person name="Echchiki A."/>
            <person name="Berthelot C."/>
            <person name="Parey E."/>
            <person name="Roest-Crollius H."/>
            <person name="Braasch I."/>
            <person name="Postlethwait J."/>
            <person name="Bobe J."/>
            <person name="Montfort J."/>
            <person name="Bouchez O."/>
            <person name="Begum T."/>
            <person name="Schartl M."/>
            <person name="Guiguen Y."/>
        </authorList>
    </citation>
    <scope>NUCLEOTIDE SEQUENCE [LARGE SCALE GENOMIC DNA]</scope>
    <source>
        <strain evidence="10 11">Indonesia</strain>
        <tissue evidence="10">Blood</tissue>
    </source>
</reference>
<organism evidence="10 11">
    <name type="scientific">Pangasianodon hypophthalmus</name>
    <name type="common">Striped catfish</name>
    <name type="synonym">Helicophagus hypophthalmus</name>
    <dbReference type="NCBI Taxonomy" id="310915"/>
    <lineage>
        <taxon>Eukaryota</taxon>
        <taxon>Metazoa</taxon>
        <taxon>Chordata</taxon>
        <taxon>Craniata</taxon>
        <taxon>Vertebrata</taxon>
        <taxon>Euteleostomi</taxon>
        <taxon>Actinopterygii</taxon>
        <taxon>Neopterygii</taxon>
        <taxon>Teleostei</taxon>
        <taxon>Ostariophysi</taxon>
        <taxon>Siluriformes</taxon>
        <taxon>Pangasiidae</taxon>
        <taxon>Pangasianodon</taxon>
    </lineage>
</organism>
<dbReference type="PANTHER" id="PTHR15889:SF2">
    <property type="entry name" value="LARGE RIBOSOMAL SUBUNIT PROTEIN ML37"/>
    <property type="match status" value="1"/>
</dbReference>
<dbReference type="GO" id="GO:1990904">
    <property type="term" value="C:ribonucleoprotein complex"/>
    <property type="evidence" value="ECO:0007669"/>
    <property type="project" value="UniProtKB-KW"/>
</dbReference>
<dbReference type="Pfam" id="PF07147">
    <property type="entry name" value="PDCD9"/>
    <property type="match status" value="1"/>
</dbReference>
<evidence type="ECO:0000256" key="5">
    <source>
        <dbReference type="ARBA" id="ARBA00023274"/>
    </source>
</evidence>
<dbReference type="GO" id="GO:0003735">
    <property type="term" value="F:structural constituent of ribosome"/>
    <property type="evidence" value="ECO:0007669"/>
    <property type="project" value="InterPro"/>
</dbReference>
<gene>
    <name evidence="10" type="ORF">PHYPO_G00123450</name>
</gene>
<dbReference type="GO" id="GO:0005840">
    <property type="term" value="C:ribosome"/>
    <property type="evidence" value="ECO:0007669"/>
    <property type="project" value="UniProtKB-KW"/>
</dbReference>
<dbReference type="PANTHER" id="PTHR15889">
    <property type="entry name" value="MITOCHONDRIAL RIBOSOMAL PROTEIN L37"/>
    <property type="match status" value="1"/>
</dbReference>
<evidence type="ECO:0000313" key="10">
    <source>
        <dbReference type="EMBL" id="KAB5535920.1"/>
    </source>
</evidence>
<dbReference type="Proteomes" id="UP000327468">
    <property type="component" value="Chromosome 21"/>
</dbReference>
<comment type="subcellular location">
    <subcellularLocation>
        <location evidence="1">Mitochondrion</location>
    </subcellularLocation>
</comment>
<dbReference type="EMBL" id="VFJC01000022">
    <property type="protein sequence ID" value="KAB5535920.1"/>
    <property type="molecule type" value="Genomic_DNA"/>
</dbReference>
<sequence>MKLAVIPYLSSRWQRKFFFFFFLYKSVEEKNSTHVTWQHGCLLKESETKCQNQLCIICEHLLLLLLLLLLLIIFFSAVVYNISSRAMFSATVRRLALSRRMKLSAEGEPLHRCLALSSCACGKTLPRKKPRELPEIQGLERITYAERKHYVPGLAKPRFPDWEKDWHDPGRYRAPAAETMELYKQRPCYIYSQRTNPLEGVRQALWLTKTKLISGFPAQLLALAENPANQLEDQDERVQNAIRHARFWDTNELRPPKERYCPSLLHNLLHLCRGLQVSHPALGHRMLAEKYILSASWSRGEDQFQVRGQNGFLLNSTTPLPAVAGDEEVRSTSDHVLETFYPISPTIDLQCAHVYQLQNHTGLPIYPLSGTLSLSHTLSNESRVLEKPIVVQSVGTNGRLFQFVIFQLNTTDLESDSGVKNLAWVDADQQLYDFAKVRPFIKKKVVKVPAGLSGYQPETFKKFLALYLHGAAN</sequence>
<keyword evidence="2" id="KW-0809">Transit peptide</keyword>
<keyword evidence="9" id="KW-0472">Membrane</keyword>
<dbReference type="AlphaFoldDB" id="A0A5N5KZV6"/>
<proteinExistence type="inferred from homology"/>
<keyword evidence="5" id="KW-0687">Ribonucleoprotein</keyword>
<evidence type="ECO:0000256" key="9">
    <source>
        <dbReference type="SAM" id="Phobius"/>
    </source>
</evidence>
<dbReference type="InterPro" id="IPR052482">
    <property type="entry name" value="mtLSU_mL37"/>
</dbReference>
<dbReference type="GO" id="GO:0006412">
    <property type="term" value="P:translation"/>
    <property type="evidence" value="ECO:0007669"/>
    <property type="project" value="InterPro"/>
</dbReference>
<keyword evidence="9" id="KW-1133">Transmembrane helix</keyword>
<keyword evidence="11" id="KW-1185">Reference proteome</keyword>
<accession>A0A5N5KZV6</accession>
<evidence type="ECO:0000256" key="4">
    <source>
        <dbReference type="ARBA" id="ARBA00023128"/>
    </source>
</evidence>
<evidence type="ECO:0000256" key="3">
    <source>
        <dbReference type="ARBA" id="ARBA00022980"/>
    </source>
</evidence>
<evidence type="ECO:0000313" key="11">
    <source>
        <dbReference type="Proteomes" id="UP000327468"/>
    </source>
</evidence>
<evidence type="ECO:0000256" key="7">
    <source>
        <dbReference type="ARBA" id="ARBA00039442"/>
    </source>
</evidence>